<name>A0ABP1QCY6_9HEXA</name>
<evidence type="ECO:0000313" key="2">
    <source>
        <dbReference type="EMBL" id="CAL8095280.1"/>
    </source>
</evidence>
<dbReference type="Proteomes" id="UP001642540">
    <property type="component" value="Unassembled WGS sequence"/>
</dbReference>
<sequence>MLYLYKICLSKKQQRPGNASCGSRKGYFSRSTHWNCLTGFRTDVEEKNEALFCAHRKHLTFKPSATCCANQVIKPGLELSNWQSCRKEGQNKADNLIKTSWNMYACLLKKSGAKDTITLQEFADLIAADYPDEIKTKINEEIPKVSPPLQATLEDIPKLEKLRVTYFDIETAVCSGMASEPTSYGKIEACSTWKEENHRAGMCCKRSLPVDIRFKSLLDLNNDDGAKDFCRSQLLGSGVRKLNVTETMEQNLLEVCDVVCAMKKNNKIQNINLIMHQREYWNFDINTIFTQGMLPAIVPDNLVQEAIQYASSKYSFNDTIAAMKNFEFADTIPGDSNTDRTVHFHTYVKLGNKTNGDKFKLEFIGRKWHKGVIHIPILCSAYREILSLMEHYLFQDCTPEDVTEGPMEASAPEETPAPEPDSEPTPAPEPDSEPTPAPSDADAGSTDAPA</sequence>
<accession>A0ABP1QCY6</accession>
<organism evidence="2 3">
    <name type="scientific">Orchesella dallaii</name>
    <dbReference type="NCBI Taxonomy" id="48710"/>
    <lineage>
        <taxon>Eukaryota</taxon>
        <taxon>Metazoa</taxon>
        <taxon>Ecdysozoa</taxon>
        <taxon>Arthropoda</taxon>
        <taxon>Hexapoda</taxon>
        <taxon>Collembola</taxon>
        <taxon>Entomobryomorpha</taxon>
        <taxon>Entomobryoidea</taxon>
        <taxon>Orchesellidae</taxon>
        <taxon>Orchesellinae</taxon>
        <taxon>Orchesella</taxon>
    </lineage>
</organism>
<gene>
    <name evidence="2" type="ORF">ODALV1_LOCUS9029</name>
</gene>
<feature type="compositionally biased region" description="Pro residues" evidence="1">
    <location>
        <begin position="415"/>
        <end position="437"/>
    </location>
</feature>
<evidence type="ECO:0000256" key="1">
    <source>
        <dbReference type="SAM" id="MobiDB-lite"/>
    </source>
</evidence>
<dbReference type="EMBL" id="CAXLJM020000027">
    <property type="protein sequence ID" value="CAL8095280.1"/>
    <property type="molecule type" value="Genomic_DNA"/>
</dbReference>
<protein>
    <submittedName>
        <fullName evidence="2">Uncharacterized protein</fullName>
    </submittedName>
</protein>
<proteinExistence type="predicted"/>
<keyword evidence="3" id="KW-1185">Reference proteome</keyword>
<comment type="caution">
    <text evidence="2">The sequence shown here is derived from an EMBL/GenBank/DDBJ whole genome shotgun (WGS) entry which is preliminary data.</text>
</comment>
<reference evidence="2 3" key="1">
    <citation type="submission" date="2024-08" db="EMBL/GenBank/DDBJ databases">
        <authorList>
            <person name="Cucini C."/>
            <person name="Frati F."/>
        </authorList>
    </citation>
    <scope>NUCLEOTIDE SEQUENCE [LARGE SCALE GENOMIC DNA]</scope>
</reference>
<feature type="region of interest" description="Disordered" evidence="1">
    <location>
        <begin position="399"/>
        <end position="450"/>
    </location>
</feature>
<evidence type="ECO:0000313" key="3">
    <source>
        <dbReference type="Proteomes" id="UP001642540"/>
    </source>
</evidence>